<dbReference type="Proteomes" id="UP000007431">
    <property type="component" value="Unassembled WGS sequence"/>
</dbReference>
<sequence length="151" mass="16835">MAIAKHGRDCEQLSQRLGDALNNGRRARGALPSTAAHAAQNVESRPAVHRQFPNPATNRLLPSSFEPRPFWRQTRVLDSDQIVEEFGGRLLDGRQQRTALGDESRSVPNMARAPVLEVRGYRKVYSDDSNRERTLNQCVGRKAEGEATNEG</sequence>
<gene>
    <name evidence="2" type="ORF">SCHCODRAFT_231988</name>
</gene>
<dbReference type="InParanoid" id="D8PTI8"/>
<proteinExistence type="predicted"/>
<dbReference type="EMBL" id="GL377303">
    <property type="protein sequence ID" value="EFJ00637.1"/>
    <property type="molecule type" value="Genomic_DNA"/>
</dbReference>
<dbReference type="HOGENOM" id="CLU_1732537_0_0_1"/>
<dbReference type="OrthoDB" id="10411388at2759"/>
<evidence type="ECO:0000256" key="1">
    <source>
        <dbReference type="SAM" id="MobiDB-lite"/>
    </source>
</evidence>
<keyword evidence="3" id="KW-1185">Reference proteome</keyword>
<protein>
    <submittedName>
        <fullName evidence="2">Uncharacterized protein</fullName>
    </submittedName>
</protein>
<accession>D8PTI8</accession>
<dbReference type="GeneID" id="9587038"/>
<evidence type="ECO:0000313" key="3">
    <source>
        <dbReference type="Proteomes" id="UP000007431"/>
    </source>
</evidence>
<name>D8PTI8_SCHCM</name>
<organism evidence="3">
    <name type="scientific">Schizophyllum commune (strain H4-8 / FGSC 9210)</name>
    <name type="common">Split gill fungus</name>
    <dbReference type="NCBI Taxonomy" id="578458"/>
    <lineage>
        <taxon>Eukaryota</taxon>
        <taxon>Fungi</taxon>
        <taxon>Dikarya</taxon>
        <taxon>Basidiomycota</taxon>
        <taxon>Agaricomycotina</taxon>
        <taxon>Agaricomycetes</taxon>
        <taxon>Agaricomycetidae</taxon>
        <taxon>Agaricales</taxon>
        <taxon>Schizophyllaceae</taxon>
        <taxon>Schizophyllum</taxon>
    </lineage>
</organism>
<reference evidence="2 3" key="1">
    <citation type="journal article" date="2010" name="Nat. Biotechnol.">
        <title>Genome sequence of the model mushroom Schizophyllum commune.</title>
        <authorList>
            <person name="Ohm R.A."/>
            <person name="de Jong J.F."/>
            <person name="Lugones L.G."/>
            <person name="Aerts A."/>
            <person name="Kothe E."/>
            <person name="Stajich J.E."/>
            <person name="de Vries R.P."/>
            <person name="Record E."/>
            <person name="Levasseur A."/>
            <person name="Baker S.E."/>
            <person name="Bartholomew K.A."/>
            <person name="Coutinho P.M."/>
            <person name="Erdmann S."/>
            <person name="Fowler T.J."/>
            <person name="Gathman A.C."/>
            <person name="Lombard V."/>
            <person name="Henrissat B."/>
            <person name="Knabe N."/>
            <person name="Kuees U."/>
            <person name="Lilly W.W."/>
            <person name="Lindquist E."/>
            <person name="Lucas S."/>
            <person name="Magnuson J.K."/>
            <person name="Piumi F."/>
            <person name="Raudaskoski M."/>
            <person name="Salamov A."/>
            <person name="Schmutz J."/>
            <person name="Schwarze F.W.M.R."/>
            <person name="vanKuyk P.A."/>
            <person name="Horton J.S."/>
            <person name="Grigoriev I.V."/>
            <person name="Woesten H.A.B."/>
        </authorList>
    </citation>
    <scope>NUCLEOTIDE SEQUENCE [LARGE SCALE GENOMIC DNA]</scope>
    <source>
        <strain evidence="3">H4-8 / FGSC 9210</strain>
    </source>
</reference>
<dbReference type="RefSeq" id="XP_003035539.1">
    <property type="nucleotide sequence ID" value="XM_003035493.1"/>
</dbReference>
<dbReference type="KEGG" id="scm:SCHCO_02683655"/>
<dbReference type="VEuPathDB" id="FungiDB:SCHCODRAFT_02683655"/>
<dbReference type="AlphaFoldDB" id="D8PTI8"/>
<evidence type="ECO:0000313" key="2">
    <source>
        <dbReference type="EMBL" id="EFJ00637.1"/>
    </source>
</evidence>
<feature type="region of interest" description="Disordered" evidence="1">
    <location>
        <begin position="42"/>
        <end position="65"/>
    </location>
</feature>